<accession>A0A1N6JPR6</accession>
<protein>
    <submittedName>
        <fullName evidence="2">Uncharacterized conserved protein YkwD, contains CAP (CSP/antigen 5/PR1) domain</fullName>
    </submittedName>
</protein>
<name>A0A1N6JPR6_9BACT</name>
<dbReference type="InterPro" id="IPR035940">
    <property type="entry name" value="CAP_sf"/>
</dbReference>
<feature type="domain" description="SCP" evidence="1">
    <location>
        <begin position="58"/>
        <end position="170"/>
    </location>
</feature>
<reference evidence="2 3" key="1">
    <citation type="submission" date="2016-11" db="EMBL/GenBank/DDBJ databases">
        <authorList>
            <person name="Jaros S."/>
            <person name="Januszkiewicz K."/>
            <person name="Wedrychowicz H."/>
        </authorList>
    </citation>
    <scope>NUCLEOTIDE SEQUENCE [LARGE SCALE GENOMIC DNA]</scope>
    <source>
        <strain evidence="2 3">DSM 24787</strain>
    </source>
</reference>
<dbReference type="Pfam" id="PF00188">
    <property type="entry name" value="CAP"/>
    <property type="match status" value="1"/>
</dbReference>
<organism evidence="2 3">
    <name type="scientific">Chitinophaga niabensis</name>
    <dbReference type="NCBI Taxonomy" id="536979"/>
    <lineage>
        <taxon>Bacteria</taxon>
        <taxon>Pseudomonadati</taxon>
        <taxon>Bacteroidota</taxon>
        <taxon>Chitinophagia</taxon>
        <taxon>Chitinophagales</taxon>
        <taxon>Chitinophagaceae</taxon>
        <taxon>Chitinophaga</taxon>
    </lineage>
</organism>
<evidence type="ECO:0000259" key="1">
    <source>
        <dbReference type="Pfam" id="PF00188"/>
    </source>
</evidence>
<dbReference type="PANTHER" id="PTHR31157:SF1">
    <property type="entry name" value="SCP DOMAIN-CONTAINING PROTEIN"/>
    <property type="match status" value="1"/>
</dbReference>
<evidence type="ECO:0000313" key="3">
    <source>
        <dbReference type="Proteomes" id="UP000185003"/>
    </source>
</evidence>
<dbReference type="EMBL" id="FSRA01000002">
    <property type="protein sequence ID" value="SIO46342.1"/>
    <property type="molecule type" value="Genomic_DNA"/>
</dbReference>
<dbReference type="Gene3D" id="3.40.33.10">
    <property type="entry name" value="CAP"/>
    <property type="match status" value="1"/>
</dbReference>
<dbReference type="RefSeq" id="WP_074241619.1">
    <property type="nucleotide sequence ID" value="NZ_FSRA01000002.1"/>
</dbReference>
<dbReference type="InterPro" id="IPR014044">
    <property type="entry name" value="CAP_dom"/>
</dbReference>
<dbReference type="PROSITE" id="PS51257">
    <property type="entry name" value="PROKAR_LIPOPROTEIN"/>
    <property type="match status" value="1"/>
</dbReference>
<dbReference type="OrthoDB" id="982527at2"/>
<gene>
    <name evidence="2" type="ORF">SAMN04488055_4255</name>
</gene>
<evidence type="ECO:0000313" key="2">
    <source>
        <dbReference type="EMBL" id="SIO46342.1"/>
    </source>
</evidence>
<dbReference type="STRING" id="536979.SAMN04488055_4255"/>
<dbReference type="Proteomes" id="UP000185003">
    <property type="component" value="Unassembled WGS sequence"/>
</dbReference>
<keyword evidence="3" id="KW-1185">Reference proteome</keyword>
<dbReference type="SUPFAM" id="SSF55797">
    <property type="entry name" value="PR-1-like"/>
    <property type="match status" value="1"/>
</dbReference>
<dbReference type="PANTHER" id="PTHR31157">
    <property type="entry name" value="SCP DOMAIN-CONTAINING PROTEIN"/>
    <property type="match status" value="1"/>
</dbReference>
<dbReference type="CDD" id="cd05379">
    <property type="entry name" value="CAP_bacterial"/>
    <property type="match status" value="1"/>
</dbReference>
<dbReference type="AlphaFoldDB" id="A0A1N6JPR6"/>
<proteinExistence type="predicted"/>
<sequence length="184" mass="19901">MLPNNNRLVPFVISILLFATACTKEAPLEPQLPEGPATQEPGTVPVFENNVNKEVLLSLINNVRTKGCNCGGEVMPPVDPLKWNIYLELAAANHSKDMQTRKYFAHNSPNGGTPQTRIADAGYKASWSGENIASGPTTEQAVIDGWLKSAGHCKNMMSANYRDVAVARAGNIWTQTFGATSSKQ</sequence>